<dbReference type="PANTHER" id="PTHR42194:SF1">
    <property type="entry name" value="UPF0276 PROTEIN HI_1600"/>
    <property type="match status" value="1"/>
</dbReference>
<dbReference type="RefSeq" id="WP_187319759.1">
    <property type="nucleotide sequence ID" value="NZ_JACSCY010000007.1"/>
</dbReference>
<evidence type="ECO:0000313" key="1">
    <source>
        <dbReference type="EMBL" id="MBC6611476.1"/>
    </source>
</evidence>
<evidence type="ECO:0000313" key="2">
    <source>
        <dbReference type="Proteomes" id="UP000622017"/>
    </source>
</evidence>
<dbReference type="Gene3D" id="3.20.20.150">
    <property type="entry name" value="Divalent-metal-dependent TIM barrel enzymes"/>
    <property type="match status" value="1"/>
</dbReference>
<dbReference type="Pfam" id="PF05114">
    <property type="entry name" value="MbnB_TglH_ChrH"/>
    <property type="match status" value="1"/>
</dbReference>
<protein>
    <submittedName>
        <fullName evidence="1">DUF692 family protein</fullName>
    </submittedName>
</protein>
<proteinExistence type="predicted"/>
<dbReference type="EMBL" id="JACSCY010000007">
    <property type="protein sequence ID" value="MBC6611476.1"/>
    <property type="molecule type" value="Genomic_DNA"/>
</dbReference>
<name>A0ABR7MK62_9BACT</name>
<comment type="caution">
    <text evidence="1">The sequence shown here is derived from an EMBL/GenBank/DDBJ whole genome shotgun (WGS) entry which is preliminary data.</text>
</comment>
<organism evidence="1 2">
    <name type="scientific">Hymenobacter citatus</name>
    <dbReference type="NCBI Taxonomy" id="2763506"/>
    <lineage>
        <taxon>Bacteria</taxon>
        <taxon>Pseudomonadati</taxon>
        <taxon>Bacteroidota</taxon>
        <taxon>Cytophagia</taxon>
        <taxon>Cytophagales</taxon>
        <taxon>Hymenobacteraceae</taxon>
        <taxon>Hymenobacter</taxon>
    </lineage>
</organism>
<dbReference type="InterPro" id="IPR007801">
    <property type="entry name" value="MbnB/TglH/ChrH"/>
</dbReference>
<keyword evidence="2" id="KW-1185">Reference proteome</keyword>
<gene>
    <name evidence="1" type="ORF">H8B15_11105</name>
</gene>
<accession>A0ABR7MK62</accession>
<dbReference type="Proteomes" id="UP000622017">
    <property type="component" value="Unassembled WGS sequence"/>
</dbReference>
<reference evidence="1 2" key="1">
    <citation type="submission" date="2020-08" db="EMBL/GenBank/DDBJ databases">
        <title>Hymenobacter sp.</title>
        <authorList>
            <person name="Kim M.K."/>
        </authorList>
    </citation>
    <scope>NUCLEOTIDE SEQUENCE [LARGE SCALE GENOMIC DNA]</scope>
    <source>
        <strain evidence="1 2">BT507</strain>
    </source>
</reference>
<dbReference type="PANTHER" id="PTHR42194">
    <property type="entry name" value="UPF0276 PROTEIN HI_1600"/>
    <property type="match status" value="1"/>
</dbReference>
<sequence>MPAVPTAPAILSAIACNLDDQILTAALPLLAAGRVEAVEWSFDTLFNGQSLPNWFAELLTAYGEQSRLVGHGVYFSLLSGRWTPEQAQWLEQLRLLAGRFRFDHITEHFGSFTGQNFHTGAPLPVPYTATTLRLGQDRLLRVADACQCPVGLENLAFAYSLAEVQRHGEFLEELVAPVNGFLILDLHNLYCQLHNFNLSSDSLLALYPLHRVREIHLSGGSWEDSQVEQGRQIRRDTHDESVPDEVFELLERTLPQCPQLKYVVLEQLGTGLRTEASQHQFRQDFQRMAAIVEAGRGRVSGHQPNAFQPPASLPAGSVAYDEALHAQQRQLAQILETAASYEEAQQRLRASSLAHTSWQLEQWAPYMLETAISIAQKWKQ</sequence>